<reference evidence="5" key="1">
    <citation type="journal article" date="2019" name="Int. J. Syst. Evol. Microbiol.">
        <title>The Global Catalogue of Microorganisms (GCM) 10K type strain sequencing project: providing services to taxonomists for standard genome sequencing and annotation.</title>
        <authorList>
            <consortium name="The Broad Institute Genomics Platform"/>
            <consortium name="The Broad Institute Genome Sequencing Center for Infectious Disease"/>
            <person name="Wu L."/>
            <person name="Ma J."/>
        </authorList>
    </citation>
    <scope>NUCLEOTIDE SEQUENCE [LARGE SCALE GENOMIC DNA]</scope>
    <source>
        <strain evidence="5">JCM 9371</strain>
    </source>
</reference>
<dbReference type="Pfam" id="PF14258">
    <property type="entry name" value="DUF4350"/>
    <property type="match status" value="1"/>
</dbReference>
<proteinExistence type="predicted"/>
<dbReference type="EMBL" id="JBHTGP010000006">
    <property type="protein sequence ID" value="MFD0685310.1"/>
    <property type="molecule type" value="Genomic_DNA"/>
</dbReference>
<feature type="compositionally biased region" description="Low complexity" evidence="1">
    <location>
        <begin position="1"/>
        <end position="24"/>
    </location>
</feature>
<keyword evidence="5" id="KW-1185">Reference proteome</keyword>
<feature type="domain" description="DUF4350" evidence="3">
    <location>
        <begin position="67"/>
        <end position="235"/>
    </location>
</feature>
<evidence type="ECO:0000313" key="4">
    <source>
        <dbReference type="EMBL" id="MFD0685310.1"/>
    </source>
</evidence>
<evidence type="ECO:0000256" key="1">
    <source>
        <dbReference type="SAM" id="MobiDB-lite"/>
    </source>
</evidence>
<evidence type="ECO:0000256" key="2">
    <source>
        <dbReference type="SAM" id="Phobius"/>
    </source>
</evidence>
<organism evidence="4 5">
    <name type="scientific">Actinomadura fibrosa</name>
    <dbReference type="NCBI Taxonomy" id="111802"/>
    <lineage>
        <taxon>Bacteria</taxon>
        <taxon>Bacillati</taxon>
        <taxon>Actinomycetota</taxon>
        <taxon>Actinomycetes</taxon>
        <taxon>Streptosporangiales</taxon>
        <taxon>Thermomonosporaceae</taxon>
        <taxon>Actinomadura</taxon>
    </lineage>
</organism>
<gene>
    <name evidence="4" type="ORF">ACFQZM_12445</name>
</gene>
<sequence length="453" mass="47057">MVIQSPPRGTGPAAGASGPAEPSARQVAGRRWRSARGIVAALLAMAVIAVVLAALRPSASTERLDPTSAKRDGTRALAEILRQRGTPVTVARRAGQAADLSVPGSVLVVTRTERLTPADLDRLRGTQGDILLVQPERETLEALAPGVLKSGPSFARSADPGCALPAATLAGRVAFGSSELYEASGGATGCYRVDNLARLVQVRAAGRTVTVVGSGGFMTNEHLAEEGNAALAMNLAGARAAVVWLSPDMPPPGADTGDRSLPDMVPLGVWLFFLELLVTVVLVALWRGRRLGPVVAERLPAVVRSAETVEGRARLYRASRARDQAADALRAGARERIVPLLGLPRTSAQDPASAQEIVTAVAARIGQPEAIVGGALYGTRLPGASHGPSQETPYGPSQGAPYGTTPGAPYGAPYGQPYGQSPQEQYAPELVDDAGLIALSDVLDDLERQVRQS</sequence>
<protein>
    <submittedName>
        <fullName evidence="4">DUF4350 domain-containing protein</fullName>
    </submittedName>
</protein>
<feature type="region of interest" description="Disordered" evidence="1">
    <location>
        <begin position="382"/>
        <end position="430"/>
    </location>
</feature>
<feature type="region of interest" description="Disordered" evidence="1">
    <location>
        <begin position="1"/>
        <end position="28"/>
    </location>
</feature>
<accession>A0ABW2XI77</accession>
<keyword evidence="2" id="KW-0472">Membrane</keyword>
<comment type="caution">
    <text evidence="4">The sequence shown here is derived from an EMBL/GenBank/DDBJ whole genome shotgun (WGS) entry which is preliminary data.</text>
</comment>
<evidence type="ECO:0000313" key="5">
    <source>
        <dbReference type="Proteomes" id="UP001597063"/>
    </source>
</evidence>
<name>A0ABW2XI77_9ACTN</name>
<keyword evidence="2" id="KW-1133">Transmembrane helix</keyword>
<feature type="compositionally biased region" description="Low complexity" evidence="1">
    <location>
        <begin position="398"/>
        <end position="426"/>
    </location>
</feature>
<dbReference type="Proteomes" id="UP001597063">
    <property type="component" value="Unassembled WGS sequence"/>
</dbReference>
<dbReference type="InterPro" id="IPR025646">
    <property type="entry name" value="DUF4350"/>
</dbReference>
<evidence type="ECO:0000259" key="3">
    <source>
        <dbReference type="Pfam" id="PF14258"/>
    </source>
</evidence>
<feature type="transmembrane region" description="Helical" evidence="2">
    <location>
        <begin position="267"/>
        <end position="286"/>
    </location>
</feature>
<feature type="transmembrane region" description="Helical" evidence="2">
    <location>
        <begin position="37"/>
        <end position="55"/>
    </location>
</feature>
<keyword evidence="2" id="KW-0812">Transmembrane</keyword>
<dbReference type="RefSeq" id="WP_378322526.1">
    <property type="nucleotide sequence ID" value="NZ_JBHTGP010000006.1"/>
</dbReference>